<dbReference type="EMBL" id="JAFJYH010000007">
    <property type="protein sequence ID" value="KAG4425801.1"/>
    <property type="molecule type" value="Genomic_DNA"/>
</dbReference>
<accession>A0A8H7WJ09</accession>
<evidence type="ECO:0000313" key="1">
    <source>
        <dbReference type="EMBL" id="KAG4425801.1"/>
    </source>
</evidence>
<comment type="caution">
    <text evidence="1">The sequence shown here is derived from an EMBL/GenBank/DDBJ whole genome shotgun (WGS) entry which is preliminary data.</text>
</comment>
<evidence type="ECO:0000313" key="2">
    <source>
        <dbReference type="Proteomes" id="UP000664132"/>
    </source>
</evidence>
<dbReference type="Proteomes" id="UP000664132">
    <property type="component" value="Unassembled WGS sequence"/>
</dbReference>
<reference evidence="1" key="1">
    <citation type="submission" date="2021-02" db="EMBL/GenBank/DDBJ databases">
        <title>Genome sequence Cadophora malorum strain M34.</title>
        <authorList>
            <person name="Stefanovic E."/>
            <person name="Vu D."/>
            <person name="Scully C."/>
            <person name="Dijksterhuis J."/>
            <person name="Roader J."/>
            <person name="Houbraken J."/>
        </authorList>
    </citation>
    <scope>NUCLEOTIDE SEQUENCE</scope>
    <source>
        <strain evidence="1">M34</strain>
    </source>
</reference>
<name>A0A8H7WJ09_9HELO</name>
<keyword evidence="2" id="KW-1185">Reference proteome</keyword>
<proteinExistence type="predicted"/>
<dbReference type="OrthoDB" id="10443067at2759"/>
<sequence length="150" mass="17756">MSLQQIKLPHTPPLFEKLQAEKSELEKQNRLLRDVVEVLYIQNQQLSSCLNSRKTHDREQRARLERLTQCVKELSSNQSRHRQSIKKSDEERREAWKEFCREKTAEAGGQLWEYLDTLSDKILDKQYEEMITESLCEEIVIGIKGHELTD</sequence>
<dbReference type="AlphaFoldDB" id="A0A8H7WJ09"/>
<protein>
    <submittedName>
        <fullName evidence="1">Uncharacterized protein</fullName>
    </submittedName>
</protein>
<gene>
    <name evidence="1" type="ORF">IFR04_001008</name>
</gene>
<organism evidence="1 2">
    <name type="scientific">Cadophora malorum</name>
    <dbReference type="NCBI Taxonomy" id="108018"/>
    <lineage>
        <taxon>Eukaryota</taxon>
        <taxon>Fungi</taxon>
        <taxon>Dikarya</taxon>
        <taxon>Ascomycota</taxon>
        <taxon>Pezizomycotina</taxon>
        <taxon>Leotiomycetes</taxon>
        <taxon>Helotiales</taxon>
        <taxon>Ploettnerulaceae</taxon>
        <taxon>Cadophora</taxon>
    </lineage>
</organism>